<evidence type="ECO:0000313" key="6">
    <source>
        <dbReference type="EMBL" id="RCW82008.1"/>
    </source>
</evidence>
<dbReference type="OrthoDB" id="9795573at2"/>
<dbReference type="Pfam" id="PF22022">
    <property type="entry name" value="Phage_int_M"/>
    <property type="match status" value="1"/>
</dbReference>
<proteinExistence type="inferred from homology"/>
<dbReference type="Gene3D" id="3.30.160.390">
    <property type="entry name" value="Integrase, DNA-binding domain"/>
    <property type="match status" value="1"/>
</dbReference>
<organism evidence="6 7">
    <name type="scientific">Phyllobacterium bourgognense</name>
    <dbReference type="NCBI Taxonomy" id="314236"/>
    <lineage>
        <taxon>Bacteria</taxon>
        <taxon>Pseudomonadati</taxon>
        <taxon>Pseudomonadota</taxon>
        <taxon>Alphaproteobacteria</taxon>
        <taxon>Hyphomicrobiales</taxon>
        <taxon>Phyllobacteriaceae</taxon>
        <taxon>Phyllobacterium</taxon>
    </lineage>
</organism>
<dbReference type="GO" id="GO:0003677">
    <property type="term" value="F:DNA binding"/>
    <property type="evidence" value="ECO:0007669"/>
    <property type="project" value="UniProtKB-KW"/>
</dbReference>
<comment type="caution">
    <text evidence="6">The sequence shown here is derived from an EMBL/GenBank/DDBJ whole genome shotgun (WGS) entry which is preliminary data.</text>
</comment>
<keyword evidence="3" id="KW-0238">DNA-binding</keyword>
<dbReference type="Gene3D" id="1.10.150.130">
    <property type="match status" value="1"/>
</dbReference>
<evidence type="ECO:0000259" key="4">
    <source>
        <dbReference type="Pfam" id="PF13356"/>
    </source>
</evidence>
<protein>
    <submittedName>
        <fullName evidence="6">Uncharacterized protein DUF4102</fullName>
    </submittedName>
</protein>
<feature type="domain" description="Integrase DNA-binding" evidence="4">
    <location>
        <begin position="10"/>
        <end position="96"/>
    </location>
</feature>
<dbReference type="InterPro" id="IPR053876">
    <property type="entry name" value="Phage_int_M"/>
</dbReference>
<dbReference type="SUPFAM" id="SSF56349">
    <property type="entry name" value="DNA breaking-rejoining enzymes"/>
    <property type="match status" value="1"/>
</dbReference>
<feature type="domain" description="Phage integrase central" evidence="5">
    <location>
        <begin position="101"/>
        <end position="195"/>
    </location>
</feature>
<dbReference type="InterPro" id="IPR025166">
    <property type="entry name" value="Integrase_DNA_bind_dom"/>
</dbReference>
<dbReference type="EMBL" id="QPJM01000009">
    <property type="protein sequence ID" value="RCW82008.1"/>
    <property type="molecule type" value="Genomic_DNA"/>
</dbReference>
<evidence type="ECO:0000256" key="3">
    <source>
        <dbReference type="ARBA" id="ARBA00023125"/>
    </source>
</evidence>
<evidence type="ECO:0000256" key="1">
    <source>
        <dbReference type="ARBA" id="ARBA00008857"/>
    </source>
</evidence>
<reference evidence="6 7" key="1">
    <citation type="submission" date="2018-07" db="EMBL/GenBank/DDBJ databases">
        <title>Genomic Encyclopedia of Type Strains, Phase III (KMG-III): the genomes of soil and plant-associated and newly described type strains.</title>
        <authorList>
            <person name="Whitman W."/>
        </authorList>
    </citation>
    <scope>NUCLEOTIDE SEQUENCE [LARGE SCALE GENOMIC DNA]</scope>
    <source>
        <strain evidence="6 7">31-25a</strain>
    </source>
</reference>
<dbReference type="InterPro" id="IPR011010">
    <property type="entry name" value="DNA_brk_join_enz"/>
</dbReference>
<gene>
    <name evidence="6" type="ORF">C7476_109190</name>
</gene>
<dbReference type="GO" id="GO:0015074">
    <property type="term" value="P:DNA integration"/>
    <property type="evidence" value="ECO:0007669"/>
    <property type="project" value="UniProtKB-KW"/>
</dbReference>
<evidence type="ECO:0000256" key="2">
    <source>
        <dbReference type="ARBA" id="ARBA00022908"/>
    </source>
</evidence>
<evidence type="ECO:0000259" key="5">
    <source>
        <dbReference type="Pfam" id="PF22022"/>
    </source>
</evidence>
<dbReference type="InterPro" id="IPR010998">
    <property type="entry name" value="Integrase_recombinase_N"/>
</dbReference>
<name>A0A368YR05_9HYPH</name>
<dbReference type="InterPro" id="IPR050808">
    <property type="entry name" value="Phage_Integrase"/>
</dbReference>
<accession>A0A368YR05</accession>
<dbReference type="RefSeq" id="WP_147274670.1">
    <property type="nucleotide sequence ID" value="NZ_QPJM01000009.1"/>
</dbReference>
<dbReference type="InterPro" id="IPR038488">
    <property type="entry name" value="Integrase_DNA-bd_sf"/>
</dbReference>
<dbReference type="AlphaFoldDB" id="A0A368YR05"/>
<keyword evidence="7" id="KW-1185">Reference proteome</keyword>
<dbReference type="PANTHER" id="PTHR30629:SF2">
    <property type="entry name" value="PROPHAGE INTEGRASE INTS-RELATED"/>
    <property type="match status" value="1"/>
</dbReference>
<dbReference type="PANTHER" id="PTHR30629">
    <property type="entry name" value="PROPHAGE INTEGRASE"/>
    <property type="match status" value="1"/>
</dbReference>
<sequence length="282" mass="31152">MSKKKFDTPLTAAMINSLSKPGRYPEGSISCLYVKVRSETSKIWIFMSKRTGEMSLGSWTGNGKAGMTSIPMARKKALAIHAQIGDGKDPRAEKRASLMTFGKAATATIASIKAGFKSKKTEEGWERILRIHAAPITDTPVNKITVEDMLAILKPIWTTNAETAKRLRQYSEKVLDWATVMGYRSGPNPALWKGNLDHLLPKRPRLQRGHHPAVPYADMPAFVARLKALDDVATLPLLLTILCATRTSETLLASGKRSIWTRPCGRFLLSAPRPARRTIAFP</sequence>
<dbReference type="Proteomes" id="UP000253324">
    <property type="component" value="Unassembled WGS sequence"/>
</dbReference>
<keyword evidence="2" id="KW-0229">DNA integration</keyword>
<comment type="similarity">
    <text evidence="1">Belongs to the 'phage' integrase family.</text>
</comment>
<dbReference type="Pfam" id="PF13356">
    <property type="entry name" value="Arm-DNA-bind_3"/>
    <property type="match status" value="1"/>
</dbReference>
<evidence type="ECO:0000313" key="7">
    <source>
        <dbReference type="Proteomes" id="UP000253324"/>
    </source>
</evidence>